<organism evidence="2 3">
    <name type="scientific">Shewanella livingstonensis</name>
    <dbReference type="NCBI Taxonomy" id="150120"/>
    <lineage>
        <taxon>Bacteria</taxon>
        <taxon>Pseudomonadati</taxon>
        <taxon>Pseudomonadota</taxon>
        <taxon>Gammaproteobacteria</taxon>
        <taxon>Alteromonadales</taxon>
        <taxon>Shewanellaceae</taxon>
        <taxon>Shewanella</taxon>
    </lineage>
</organism>
<reference evidence="3" key="1">
    <citation type="submission" date="2018-11" db="EMBL/GenBank/DDBJ databases">
        <title>Shewanella sp. M2.</title>
        <authorList>
            <person name="Hwang Y.J."/>
            <person name="Hwang C.Y."/>
        </authorList>
    </citation>
    <scope>NUCLEOTIDE SEQUENCE [LARGE SCALE GENOMIC DNA]</scope>
    <source>
        <strain evidence="3">LMG 19866</strain>
    </source>
</reference>
<dbReference type="OrthoDB" id="5803286at2"/>
<proteinExistence type="predicted"/>
<dbReference type="Gene3D" id="2.60.40.10">
    <property type="entry name" value="Immunoglobulins"/>
    <property type="match status" value="1"/>
</dbReference>
<evidence type="ECO:0000256" key="1">
    <source>
        <dbReference type="SAM" id="MobiDB-lite"/>
    </source>
</evidence>
<dbReference type="PROSITE" id="PS51257">
    <property type="entry name" value="PROKAR_LIPOPROTEIN"/>
    <property type="match status" value="1"/>
</dbReference>
<gene>
    <name evidence="2" type="ORF">EGC82_12995</name>
</gene>
<protein>
    <recommendedName>
        <fullName evidence="4">Lipoprotein</fullName>
    </recommendedName>
</protein>
<dbReference type="Proteomes" id="UP000278035">
    <property type="component" value="Chromosome"/>
</dbReference>
<name>A0A3G8LY16_9GAMM</name>
<dbReference type="KEGG" id="slj:EGC82_12995"/>
<keyword evidence="3" id="KW-1185">Reference proteome</keyword>
<evidence type="ECO:0008006" key="4">
    <source>
        <dbReference type="Google" id="ProtNLM"/>
    </source>
</evidence>
<evidence type="ECO:0000313" key="3">
    <source>
        <dbReference type="Proteomes" id="UP000278035"/>
    </source>
</evidence>
<dbReference type="RefSeq" id="WP_124731142.1">
    <property type="nucleotide sequence ID" value="NZ_CP034015.1"/>
</dbReference>
<dbReference type="AlphaFoldDB" id="A0A3G8LY16"/>
<accession>A0A3G8LY16</accession>
<dbReference type="InterPro" id="IPR013783">
    <property type="entry name" value="Ig-like_fold"/>
</dbReference>
<dbReference type="EMBL" id="CP034015">
    <property type="protein sequence ID" value="AZG73598.1"/>
    <property type="molecule type" value="Genomic_DNA"/>
</dbReference>
<feature type="region of interest" description="Disordered" evidence="1">
    <location>
        <begin position="626"/>
        <end position="648"/>
    </location>
</feature>
<evidence type="ECO:0000313" key="2">
    <source>
        <dbReference type="EMBL" id="AZG73598.1"/>
    </source>
</evidence>
<sequence>MNASRNVGFYSLIASTILVSACGSDSSDDNSGIPSSSAFEICSDNSSKNLVSTDSELVFIVEQNYAANRPGSITASIADQNSAGRTFLWQQVSGPSLELASVNSPVLAFTPSSNDNYSFKVTVTGGSSNYEEVVSITADSTDNILRINNDHQMVANIDASLRIQNINGQVPTDISWCIYPNIDNVGFNSVDLTDLNRPLFNAPDVNSDQLISLKATATFDGQTVSDDVHLLVTKEQAIPSKAYYNYPLARVHPYKADSAYADNLVNCTYSNQQIDPCNILNELPFISQDSQPDPIDTIMDRVVVSHDWMGQNFETYLRAQTNTDFVELLQSVTAVIISYDIRPAYYSGYIGAIYLDPEYLWLTSAQRDTINETPDYRSSFGEDLNYLSPYRYVKNNAYASEYIEKGNRINRSKDNMSSNLARLMYHELAHANDYYPQSMHANIQGPTLKDEFNLREKNNAMTSDQLNIRYPLLSDEMYGLAKVQHLGESANSTQKAFSPSDVAEFFANDLANDDYAYSSKREDVAMLFEEIMMSHRYDTLRDIAITDKPEVQTSSTITVEWGVRGRIGQAELRDRASYVLGQMMPDINTQLVMDGLPEPAALVKGQTWAQNLVLTADQSKSLQKVSNQSDDTVIDNRPLQFSGDQHAH</sequence>